<dbReference type="Proteomes" id="UP001501637">
    <property type="component" value="Unassembled WGS sequence"/>
</dbReference>
<comment type="caution">
    <text evidence="2">The sequence shown here is derived from an EMBL/GenBank/DDBJ whole genome shotgun (WGS) entry which is preliminary data.</text>
</comment>
<organism evidence="2 3">
    <name type="scientific">Streptomyces rectiviolaceus</name>
    <dbReference type="NCBI Taxonomy" id="332591"/>
    <lineage>
        <taxon>Bacteria</taxon>
        <taxon>Bacillati</taxon>
        <taxon>Actinomycetota</taxon>
        <taxon>Actinomycetes</taxon>
        <taxon>Kitasatosporales</taxon>
        <taxon>Streptomycetaceae</taxon>
        <taxon>Streptomyces</taxon>
    </lineage>
</organism>
<feature type="compositionally biased region" description="Basic and acidic residues" evidence="1">
    <location>
        <begin position="13"/>
        <end position="24"/>
    </location>
</feature>
<accession>A0ABP6MJ95</accession>
<evidence type="ECO:0000256" key="1">
    <source>
        <dbReference type="SAM" id="MobiDB-lite"/>
    </source>
</evidence>
<evidence type="ECO:0000313" key="3">
    <source>
        <dbReference type="Proteomes" id="UP001501637"/>
    </source>
</evidence>
<name>A0ABP6MJ95_9ACTN</name>
<proteinExistence type="predicted"/>
<sequence length="115" mass="13396">MMYDQARAQQAPDKLRGSTERRATGPEPLLPSDERDRLAQRLQEALNNFPDSPLEALEEAEGIFDEAITQLKTALTERQRALHEGWQDHDPETQSNELRHAMREYREITQRLLRT</sequence>
<feature type="region of interest" description="Disordered" evidence="1">
    <location>
        <begin position="1"/>
        <end position="34"/>
    </location>
</feature>
<reference evidence="3" key="1">
    <citation type="journal article" date="2019" name="Int. J. Syst. Evol. Microbiol.">
        <title>The Global Catalogue of Microorganisms (GCM) 10K type strain sequencing project: providing services to taxonomists for standard genome sequencing and annotation.</title>
        <authorList>
            <consortium name="The Broad Institute Genomics Platform"/>
            <consortium name="The Broad Institute Genome Sequencing Center for Infectious Disease"/>
            <person name="Wu L."/>
            <person name="Ma J."/>
        </authorList>
    </citation>
    <scope>NUCLEOTIDE SEQUENCE [LARGE SCALE GENOMIC DNA]</scope>
    <source>
        <strain evidence="3">JCM 9092</strain>
    </source>
</reference>
<evidence type="ECO:0000313" key="2">
    <source>
        <dbReference type="EMBL" id="GAA3114120.1"/>
    </source>
</evidence>
<keyword evidence="3" id="KW-1185">Reference proteome</keyword>
<gene>
    <name evidence="2" type="ORF">GCM10010449_40410</name>
</gene>
<dbReference type="EMBL" id="BAAAUG010000069">
    <property type="protein sequence ID" value="GAA3114120.1"/>
    <property type="molecule type" value="Genomic_DNA"/>
</dbReference>
<protein>
    <submittedName>
        <fullName evidence="2">Uncharacterized protein</fullName>
    </submittedName>
</protein>